<feature type="chain" id="PRO_5029895572" evidence="1">
    <location>
        <begin position="28"/>
        <end position="120"/>
    </location>
</feature>
<evidence type="ECO:0000256" key="1">
    <source>
        <dbReference type="SAM" id="SignalP"/>
    </source>
</evidence>
<organism evidence="2 3">
    <name type="scientific">Crocodylus porosus</name>
    <name type="common">Saltwater crocodile</name>
    <name type="synonym">Estuarine crocodile</name>
    <dbReference type="NCBI Taxonomy" id="8502"/>
    <lineage>
        <taxon>Eukaryota</taxon>
        <taxon>Metazoa</taxon>
        <taxon>Chordata</taxon>
        <taxon>Craniata</taxon>
        <taxon>Vertebrata</taxon>
        <taxon>Euteleostomi</taxon>
        <taxon>Archelosauria</taxon>
        <taxon>Archosauria</taxon>
        <taxon>Crocodylia</taxon>
        <taxon>Longirostres</taxon>
        <taxon>Crocodylidae</taxon>
        <taxon>Crocodylus</taxon>
    </lineage>
</organism>
<dbReference type="Ensembl" id="ENSCPRT00005015344.1">
    <property type="protein sequence ID" value="ENSCPRP00005013044.1"/>
    <property type="gene ID" value="ENSCPRG00005009252.1"/>
</dbReference>
<keyword evidence="3" id="KW-1185">Reference proteome</keyword>
<sequence length="120" mass="13103">TACKSFRPCKILIIVVFDQILIRRCVASAVTTKGLVIPGRTGKVLPGFIAAQETTRKPIVAGARRRTSEVDVNVLKVKTQLVTASGTRETLNRGPEFPVLMARRRIAICNKACFPTVHTS</sequence>
<feature type="signal peptide" evidence="1">
    <location>
        <begin position="1"/>
        <end position="27"/>
    </location>
</feature>
<proteinExistence type="predicted"/>
<name>A0A7M4EPN2_CROPO</name>
<protein>
    <submittedName>
        <fullName evidence="2">Uncharacterized protein</fullName>
    </submittedName>
</protein>
<reference evidence="2" key="2">
    <citation type="submission" date="2025-09" db="UniProtKB">
        <authorList>
            <consortium name="Ensembl"/>
        </authorList>
    </citation>
    <scope>IDENTIFICATION</scope>
</reference>
<dbReference type="AlphaFoldDB" id="A0A7M4EPN2"/>
<evidence type="ECO:0000313" key="2">
    <source>
        <dbReference type="Ensembl" id="ENSCPRP00005013044.1"/>
    </source>
</evidence>
<dbReference type="Proteomes" id="UP000594220">
    <property type="component" value="Unplaced"/>
</dbReference>
<accession>A0A7M4EPN2</accession>
<keyword evidence="1" id="KW-0732">Signal</keyword>
<reference evidence="2" key="1">
    <citation type="submission" date="2025-08" db="UniProtKB">
        <authorList>
            <consortium name="Ensembl"/>
        </authorList>
    </citation>
    <scope>IDENTIFICATION</scope>
</reference>
<evidence type="ECO:0000313" key="3">
    <source>
        <dbReference type="Proteomes" id="UP000594220"/>
    </source>
</evidence>